<feature type="region of interest" description="Disordered" evidence="2">
    <location>
        <begin position="543"/>
        <end position="563"/>
    </location>
</feature>
<organism evidence="4 5">
    <name type="scientific">Chondrus crispus</name>
    <name type="common">Carrageen Irish moss</name>
    <name type="synonym">Polymorpha crispa</name>
    <dbReference type="NCBI Taxonomy" id="2769"/>
    <lineage>
        <taxon>Eukaryota</taxon>
        <taxon>Rhodophyta</taxon>
        <taxon>Florideophyceae</taxon>
        <taxon>Rhodymeniophycidae</taxon>
        <taxon>Gigartinales</taxon>
        <taxon>Gigartinaceae</taxon>
        <taxon>Chondrus</taxon>
    </lineage>
</organism>
<feature type="transmembrane region" description="Helical" evidence="3">
    <location>
        <begin position="456"/>
        <end position="474"/>
    </location>
</feature>
<keyword evidence="3" id="KW-1133">Transmembrane helix</keyword>
<evidence type="ECO:0000256" key="2">
    <source>
        <dbReference type="SAM" id="MobiDB-lite"/>
    </source>
</evidence>
<gene>
    <name evidence="4" type="ORF">CHC_T00002562001</name>
</gene>
<keyword evidence="5" id="KW-1185">Reference proteome</keyword>
<feature type="transmembrane region" description="Helical" evidence="3">
    <location>
        <begin position="390"/>
        <end position="414"/>
    </location>
</feature>
<dbReference type="KEGG" id="ccp:CHC_T00002562001"/>
<dbReference type="OMA" id="YNENSYW"/>
<dbReference type="Gramene" id="CDF33761">
    <property type="protein sequence ID" value="CDF33761"/>
    <property type="gene ID" value="CHC_T00002562001"/>
</dbReference>
<dbReference type="GeneID" id="17321295"/>
<evidence type="ECO:0000256" key="1">
    <source>
        <dbReference type="SAM" id="Coils"/>
    </source>
</evidence>
<name>R7Q8P3_CHOCR</name>
<keyword evidence="1" id="KW-0175">Coiled coil</keyword>
<keyword evidence="3" id="KW-0472">Membrane</keyword>
<accession>R7Q8P3</accession>
<dbReference type="EMBL" id="HG001657">
    <property type="protein sequence ID" value="CDF33761.1"/>
    <property type="molecule type" value="Genomic_DNA"/>
</dbReference>
<evidence type="ECO:0000256" key="3">
    <source>
        <dbReference type="SAM" id="Phobius"/>
    </source>
</evidence>
<evidence type="ECO:0000313" key="5">
    <source>
        <dbReference type="Proteomes" id="UP000012073"/>
    </source>
</evidence>
<dbReference type="Proteomes" id="UP000012073">
    <property type="component" value="Unassembled WGS sequence"/>
</dbReference>
<sequence>MPKCLQMDRITTKTGLSHKPARLPIQSRSNYAKKTTVITLNLIVSGKKKIYYWACGKTKGSLKCNFVLTFSPLALFQASPLDSRPVLRPSRPSPPSTDPILSVPFTVLQRATPPLPPPPHIPSTSASLSLSIKSPLTRHRETPLEPALPTMLPAVAARRGVFLACLCALLYAAHAGSVDDKLQSLSSAELAKLERELQSQVDQHDMELQAMRKDTERLKTEQKVVDEEAERLQGAKKWELQEKITREKELEAAKEDVLLKQESISKMATKVSELKDQIERLENRLTDLNREKDSTERRYQDPSLVDVLESRSHKWGSVTRNVYNKTMTDIVPAFSSISETARSYRRTVSRTSRALELGVSLLIYGFVVGACVAVYRVYNKVRGKLSISRLLFLGDAFCAGFWTIMLLCFCVLFDDPLYVMKQNAPTPFFVFQLIACFSYVNFVLLRVLVLASKMTLGALGETLAVVVVGHHYYVRVWQPAILDKPFHGTFFYYFCYAWLFCAFAYNRVQEFAPLKQLRGPQLPPLMWLRVLITRFTARGVPDGDIESSPYAATDEDDDHGHER</sequence>
<keyword evidence="3" id="KW-0812">Transmembrane</keyword>
<feature type="transmembrane region" description="Helical" evidence="3">
    <location>
        <begin position="357"/>
        <end position="378"/>
    </location>
</feature>
<proteinExistence type="predicted"/>
<dbReference type="Gene3D" id="1.10.287.2610">
    <property type="match status" value="1"/>
</dbReference>
<dbReference type="RefSeq" id="XP_005713580.1">
    <property type="nucleotide sequence ID" value="XM_005713523.1"/>
</dbReference>
<feature type="transmembrane region" description="Helical" evidence="3">
    <location>
        <begin position="490"/>
        <end position="508"/>
    </location>
</feature>
<dbReference type="OrthoDB" id="4144at2759"/>
<dbReference type="AlphaFoldDB" id="R7Q8P3"/>
<protein>
    <submittedName>
        <fullName evidence="4">Uncharacterized protein</fullName>
    </submittedName>
</protein>
<feature type="coiled-coil region" evidence="1">
    <location>
        <begin position="264"/>
        <end position="298"/>
    </location>
</feature>
<feature type="coiled-coil region" evidence="1">
    <location>
        <begin position="190"/>
        <end position="221"/>
    </location>
</feature>
<feature type="transmembrane region" description="Helical" evidence="3">
    <location>
        <begin position="426"/>
        <end position="449"/>
    </location>
</feature>
<evidence type="ECO:0000313" key="4">
    <source>
        <dbReference type="EMBL" id="CDF33761.1"/>
    </source>
</evidence>
<reference evidence="5" key="1">
    <citation type="journal article" date="2013" name="Proc. Natl. Acad. Sci. U.S.A.">
        <title>Genome structure and metabolic features in the red seaweed Chondrus crispus shed light on evolution of the Archaeplastida.</title>
        <authorList>
            <person name="Collen J."/>
            <person name="Porcel B."/>
            <person name="Carre W."/>
            <person name="Ball S.G."/>
            <person name="Chaparro C."/>
            <person name="Tonon T."/>
            <person name="Barbeyron T."/>
            <person name="Michel G."/>
            <person name="Noel B."/>
            <person name="Valentin K."/>
            <person name="Elias M."/>
            <person name="Artiguenave F."/>
            <person name="Arun A."/>
            <person name="Aury J.M."/>
            <person name="Barbosa-Neto J.F."/>
            <person name="Bothwell J.H."/>
            <person name="Bouget F.Y."/>
            <person name="Brillet L."/>
            <person name="Cabello-Hurtado F."/>
            <person name="Capella-Gutierrez S."/>
            <person name="Charrier B."/>
            <person name="Cladiere L."/>
            <person name="Cock J.M."/>
            <person name="Coelho S.M."/>
            <person name="Colleoni C."/>
            <person name="Czjzek M."/>
            <person name="Da Silva C."/>
            <person name="Delage L."/>
            <person name="Denoeud F."/>
            <person name="Deschamps P."/>
            <person name="Dittami S.M."/>
            <person name="Gabaldon T."/>
            <person name="Gachon C.M."/>
            <person name="Groisillier A."/>
            <person name="Herve C."/>
            <person name="Jabbari K."/>
            <person name="Katinka M."/>
            <person name="Kloareg B."/>
            <person name="Kowalczyk N."/>
            <person name="Labadie K."/>
            <person name="Leblanc C."/>
            <person name="Lopez P.J."/>
            <person name="McLachlan D.H."/>
            <person name="Meslet-Cladiere L."/>
            <person name="Moustafa A."/>
            <person name="Nehr Z."/>
            <person name="Nyvall Collen P."/>
            <person name="Panaud O."/>
            <person name="Partensky F."/>
            <person name="Poulain J."/>
            <person name="Rensing S.A."/>
            <person name="Rousvoal S."/>
            <person name="Samson G."/>
            <person name="Symeonidi A."/>
            <person name="Weissenbach J."/>
            <person name="Zambounis A."/>
            <person name="Wincker P."/>
            <person name="Boyen C."/>
        </authorList>
    </citation>
    <scope>NUCLEOTIDE SEQUENCE [LARGE SCALE GENOMIC DNA]</scope>
    <source>
        <strain evidence="5">cv. Stackhouse</strain>
    </source>
</reference>